<proteinExistence type="predicted"/>
<dbReference type="AlphaFoldDB" id="A0AAU9CYA5"/>
<dbReference type="InterPro" id="IPR021953">
    <property type="entry name" value="DUF3570"/>
</dbReference>
<keyword evidence="1" id="KW-0614">Plasmid</keyword>
<geneLocation type="plasmid" evidence="1 2">
    <name>pFA1</name>
</geneLocation>
<name>A0AAU9CYA5_9BACT</name>
<keyword evidence="2" id="KW-1185">Reference proteome</keyword>
<dbReference type="EMBL" id="AP025315">
    <property type="protein sequence ID" value="BDD11484.1"/>
    <property type="molecule type" value="Genomic_DNA"/>
</dbReference>
<gene>
    <name evidence="1" type="ORF">FUAX_39160</name>
</gene>
<protein>
    <recommendedName>
        <fullName evidence="3">DUF3570 domain-containing protein</fullName>
    </recommendedName>
</protein>
<sequence>MRRYILIVSCLLIPYFSQGQNLSKSDSSKVYKKRVLESTEIDILNSYYQQEGNNAAVTGGIGDEKITNFTPTIVVSVPLNDDDVLTFDVGISAYSSASSSNLNPFDLTSASGDDDDDDYGPGKDIMGSPWLASSGASGSDAWKGLSVDYSHSSDDRNRVWNINGSVSGEYDYTSFGLGGGYLMLFNRKNTEVGVNASVFMDTWSPMYPTELKSFDEVEGNLNSGFFNNVAILDQNGKATEKLGTTWSPVQGFGLIDDKGRNTYSFSISFSQILSVNAQFSVFMDLVWQNGWLANPMQRVYFADRPNYYIGNASAIPNYTSPTNKEVFQLADDIERLPDKRFKVPVGARFNYFINEILTLRTYYRYYYDDWGVNSNTVSIETPIKVSSRFTLYPSFRYYTQTEADYFAPFEAHLSSSDYYTSDYDLSDFSSSQYGFGISYTDIFTKFRISRFGMKSVDLKYNYYKRSTGLSANYVGLGLKFVMQE</sequence>
<dbReference type="KEGG" id="fax:FUAX_39160"/>
<evidence type="ECO:0000313" key="1">
    <source>
        <dbReference type="EMBL" id="BDD11484.1"/>
    </source>
</evidence>
<organism evidence="1 2">
    <name type="scientific">Fulvitalea axinellae</name>
    <dbReference type="NCBI Taxonomy" id="1182444"/>
    <lineage>
        <taxon>Bacteria</taxon>
        <taxon>Pseudomonadati</taxon>
        <taxon>Bacteroidota</taxon>
        <taxon>Cytophagia</taxon>
        <taxon>Cytophagales</taxon>
        <taxon>Persicobacteraceae</taxon>
        <taxon>Fulvitalea</taxon>
    </lineage>
</organism>
<reference evidence="1 2" key="1">
    <citation type="submission" date="2021-12" db="EMBL/GenBank/DDBJ databases">
        <title>Genome sequencing of bacteria with rrn-lacking chromosome and rrn-plasmid.</title>
        <authorList>
            <person name="Anda M."/>
            <person name="Iwasaki W."/>
        </authorList>
    </citation>
    <scope>NUCLEOTIDE SEQUENCE [LARGE SCALE GENOMIC DNA]</scope>
    <source>
        <strain evidence="1 2">DSM 100852</strain>
        <plasmid evidence="1 2">pFA1</plasmid>
    </source>
</reference>
<dbReference type="RefSeq" id="WP_338394978.1">
    <property type="nucleotide sequence ID" value="NZ_AP025315.1"/>
</dbReference>
<evidence type="ECO:0008006" key="3">
    <source>
        <dbReference type="Google" id="ProtNLM"/>
    </source>
</evidence>
<dbReference type="Proteomes" id="UP001348817">
    <property type="component" value="Plasmid pFA1"/>
</dbReference>
<accession>A0AAU9CYA5</accession>
<evidence type="ECO:0000313" key="2">
    <source>
        <dbReference type="Proteomes" id="UP001348817"/>
    </source>
</evidence>
<dbReference type="Pfam" id="PF12094">
    <property type="entry name" value="DUF3570"/>
    <property type="match status" value="1"/>
</dbReference>